<dbReference type="Pfam" id="PF13489">
    <property type="entry name" value="Methyltransf_23"/>
    <property type="match status" value="1"/>
</dbReference>
<keyword evidence="1" id="KW-1133">Transmembrane helix</keyword>
<dbReference type="PANTHER" id="PTHR45036:SF8">
    <property type="entry name" value="METHYLTRANSFERASE-LIKE PROTEIN 7A"/>
    <property type="match status" value="1"/>
</dbReference>
<sequence length="277" mass="31842">MDEKMASVFTLRTVKIVSAVTVGYFLLPRLRNMILFRLQPFLMHRFHETVRDIKDPVFQLLDEYYQSDTNKSIQILEIGAADGLNLPSFPPGSQVVAVEPLGNFRTRFERRLSEVNASRNGSQPKIKLQAWYSVTAEELQQFIKPRSSHERTLSPFGDLPIGHFDAALSTFTLCTVHDVEQVLRVLTQLVKPGGLLLLVEHIRPERRINQVLNLLIQPLWFCLFAGCRLSREPHLLIQTKSEFSQSWEVLYCKVSNVPNVSRWHPVNRVVALAARRR</sequence>
<evidence type="ECO:0008006" key="4">
    <source>
        <dbReference type="Google" id="ProtNLM"/>
    </source>
</evidence>
<dbReference type="Proteomes" id="UP000316759">
    <property type="component" value="Unassembled WGS sequence"/>
</dbReference>
<dbReference type="InterPro" id="IPR029063">
    <property type="entry name" value="SAM-dependent_MTases_sf"/>
</dbReference>
<dbReference type="CDD" id="cd02440">
    <property type="entry name" value="AdoMet_MTases"/>
    <property type="match status" value="1"/>
</dbReference>
<dbReference type="AlphaFoldDB" id="A0A504YBS0"/>
<dbReference type="PANTHER" id="PTHR45036">
    <property type="entry name" value="METHYLTRANSFERASE LIKE 7B"/>
    <property type="match status" value="1"/>
</dbReference>
<reference evidence="2 3" key="1">
    <citation type="submission" date="2019-04" db="EMBL/GenBank/DDBJ databases">
        <title>Annotation for the trematode Fasciola gigantica.</title>
        <authorList>
            <person name="Choi Y.-J."/>
        </authorList>
    </citation>
    <scope>NUCLEOTIDE SEQUENCE [LARGE SCALE GENOMIC DNA]</scope>
    <source>
        <strain evidence="2">Uganda_cow_1</strain>
    </source>
</reference>
<evidence type="ECO:0000256" key="1">
    <source>
        <dbReference type="SAM" id="Phobius"/>
    </source>
</evidence>
<keyword evidence="1" id="KW-0472">Membrane</keyword>
<dbReference type="InterPro" id="IPR052356">
    <property type="entry name" value="Thiol_S-MT"/>
</dbReference>
<accession>A0A504YBS0</accession>
<dbReference type="SUPFAM" id="SSF53335">
    <property type="entry name" value="S-adenosyl-L-methionine-dependent methyltransferases"/>
    <property type="match status" value="1"/>
</dbReference>
<gene>
    <name evidence="2" type="ORF">FGIG_01199</name>
</gene>
<dbReference type="EMBL" id="SUNJ01012871">
    <property type="protein sequence ID" value="TPP57705.1"/>
    <property type="molecule type" value="Genomic_DNA"/>
</dbReference>
<organism evidence="2 3">
    <name type="scientific">Fasciola gigantica</name>
    <name type="common">Giant liver fluke</name>
    <dbReference type="NCBI Taxonomy" id="46835"/>
    <lineage>
        <taxon>Eukaryota</taxon>
        <taxon>Metazoa</taxon>
        <taxon>Spiralia</taxon>
        <taxon>Lophotrochozoa</taxon>
        <taxon>Platyhelminthes</taxon>
        <taxon>Trematoda</taxon>
        <taxon>Digenea</taxon>
        <taxon>Plagiorchiida</taxon>
        <taxon>Echinostomata</taxon>
        <taxon>Echinostomatoidea</taxon>
        <taxon>Fasciolidae</taxon>
        <taxon>Fasciola</taxon>
    </lineage>
</organism>
<dbReference type="STRING" id="46835.A0A504YBS0"/>
<evidence type="ECO:0000313" key="3">
    <source>
        <dbReference type="Proteomes" id="UP000316759"/>
    </source>
</evidence>
<feature type="transmembrane region" description="Helical" evidence="1">
    <location>
        <begin position="6"/>
        <end position="27"/>
    </location>
</feature>
<dbReference type="OrthoDB" id="416496at2759"/>
<proteinExistence type="predicted"/>
<protein>
    <recommendedName>
        <fullName evidence="4">Methyltransferase type 11 domain-containing protein</fullName>
    </recommendedName>
</protein>
<dbReference type="GO" id="GO:0008168">
    <property type="term" value="F:methyltransferase activity"/>
    <property type="evidence" value="ECO:0007669"/>
    <property type="project" value="TreeGrafter"/>
</dbReference>
<evidence type="ECO:0000313" key="2">
    <source>
        <dbReference type="EMBL" id="TPP57705.1"/>
    </source>
</evidence>
<keyword evidence="3" id="KW-1185">Reference proteome</keyword>
<dbReference type="Gene3D" id="3.40.50.150">
    <property type="entry name" value="Vaccinia Virus protein VP39"/>
    <property type="match status" value="1"/>
</dbReference>
<comment type="caution">
    <text evidence="2">The sequence shown here is derived from an EMBL/GenBank/DDBJ whole genome shotgun (WGS) entry which is preliminary data.</text>
</comment>
<keyword evidence="1" id="KW-0812">Transmembrane</keyword>
<name>A0A504YBS0_FASGI</name>